<proteinExistence type="inferred from homology"/>
<dbReference type="OrthoDB" id="43654at2759"/>
<dbReference type="InterPro" id="IPR014044">
    <property type="entry name" value="CAP_dom"/>
</dbReference>
<keyword evidence="5" id="KW-1133">Transmembrane helix</keyword>
<dbReference type="Gene3D" id="3.40.33.10">
    <property type="entry name" value="CAP"/>
    <property type="match status" value="1"/>
</dbReference>
<name>A0A4X2KIT9_VOMUR</name>
<dbReference type="PRINTS" id="PR00837">
    <property type="entry name" value="V5TPXLIKE"/>
</dbReference>
<keyword evidence="5" id="KW-0812">Transmembrane</keyword>
<keyword evidence="8" id="KW-1185">Reference proteome</keyword>
<dbReference type="PRINTS" id="PR00838">
    <property type="entry name" value="V5ALLERGEN"/>
</dbReference>
<dbReference type="SUPFAM" id="SSF55797">
    <property type="entry name" value="PR-1-like"/>
    <property type="match status" value="1"/>
</dbReference>
<evidence type="ECO:0000256" key="3">
    <source>
        <dbReference type="ARBA" id="ARBA00022729"/>
    </source>
</evidence>
<keyword evidence="3" id="KW-0732">Signal</keyword>
<dbReference type="InterPro" id="IPR001283">
    <property type="entry name" value="CRISP-related"/>
</dbReference>
<dbReference type="InterPro" id="IPR018244">
    <property type="entry name" value="Allrgn_V5/Tpx1_CS"/>
</dbReference>
<dbReference type="Pfam" id="PF00188">
    <property type="entry name" value="CAP"/>
    <property type="match status" value="1"/>
</dbReference>
<dbReference type="CTD" id="11010"/>
<dbReference type="GeneTree" id="ENSGT00940000160727"/>
<evidence type="ECO:0000313" key="8">
    <source>
        <dbReference type="Proteomes" id="UP000314987"/>
    </source>
</evidence>
<dbReference type="InterPro" id="IPR035940">
    <property type="entry name" value="CAP_sf"/>
</dbReference>
<dbReference type="RefSeq" id="XP_027729151.1">
    <property type="nucleotide sequence ID" value="XM_027873350.1"/>
</dbReference>
<dbReference type="GO" id="GO:0005576">
    <property type="term" value="C:extracellular region"/>
    <property type="evidence" value="ECO:0007669"/>
    <property type="project" value="InterPro"/>
</dbReference>
<dbReference type="OMA" id="WDTQPQP"/>
<dbReference type="Ensembl" id="ENSVURT00010010449.1">
    <property type="protein sequence ID" value="ENSVURP00010009210.1"/>
    <property type="gene ID" value="ENSVURG00010007143.1"/>
</dbReference>
<protein>
    <submittedName>
        <fullName evidence="7">GLI pathosis related 1</fullName>
    </submittedName>
</protein>
<reference evidence="7" key="2">
    <citation type="submission" date="2025-08" db="UniProtKB">
        <authorList>
            <consortium name="Ensembl"/>
        </authorList>
    </citation>
    <scope>IDENTIFICATION</scope>
</reference>
<dbReference type="SMART" id="SM00198">
    <property type="entry name" value="SCP"/>
    <property type="match status" value="1"/>
</dbReference>
<dbReference type="PROSITE" id="PS01009">
    <property type="entry name" value="CRISP_1"/>
    <property type="match status" value="1"/>
</dbReference>
<feature type="transmembrane region" description="Helical" evidence="5">
    <location>
        <begin position="6"/>
        <end position="22"/>
    </location>
</feature>
<dbReference type="FunFam" id="3.40.33.10:FF:000008">
    <property type="entry name" value="GLI pathogenesis-related 1 (Glioma)"/>
    <property type="match status" value="1"/>
</dbReference>
<comment type="subcellular location">
    <subcellularLocation>
        <location evidence="1">Membrane</location>
    </subcellularLocation>
</comment>
<evidence type="ECO:0000256" key="4">
    <source>
        <dbReference type="ARBA" id="ARBA00023136"/>
    </source>
</evidence>
<evidence type="ECO:0000259" key="6">
    <source>
        <dbReference type="SMART" id="SM00198"/>
    </source>
</evidence>
<evidence type="ECO:0000256" key="2">
    <source>
        <dbReference type="ARBA" id="ARBA00009923"/>
    </source>
</evidence>
<sequence length="258" mass="29388">MAMDSWLGIIIFSVFSICNWAYKMDTLPNIENEAFIKECVDLHNKFRSQVNPKASNMLRMSWDADLAKSSKAWAERCEFEHNVDLRNPKKLHPTFSSLGENIWVGSVGAFSEESAIKMWNDEVKNYDFQTQKCTHVCGHYTQVVWANSYKVGCAVQFCPQLKKTSIRNGALFVCEYGPAGNYAYTRPYEEGKPCSACKEDTCMNRLCANPKRDGALDKLHGKETVKRQRSVSLVLILAPLLIILSIILAILIKHYYPR</sequence>
<dbReference type="InterPro" id="IPR034121">
    <property type="entry name" value="SCP_GLIPR-1-like"/>
</dbReference>
<organism evidence="7 8">
    <name type="scientific">Vombatus ursinus</name>
    <name type="common">Common wombat</name>
    <dbReference type="NCBI Taxonomy" id="29139"/>
    <lineage>
        <taxon>Eukaryota</taxon>
        <taxon>Metazoa</taxon>
        <taxon>Chordata</taxon>
        <taxon>Craniata</taxon>
        <taxon>Vertebrata</taxon>
        <taxon>Euteleostomi</taxon>
        <taxon>Mammalia</taxon>
        <taxon>Metatheria</taxon>
        <taxon>Diprotodontia</taxon>
        <taxon>Vombatidae</taxon>
        <taxon>Vombatus</taxon>
    </lineage>
</organism>
<evidence type="ECO:0000256" key="5">
    <source>
        <dbReference type="SAM" id="Phobius"/>
    </source>
</evidence>
<dbReference type="STRING" id="29139.ENSVURP00010009210"/>
<reference evidence="8" key="1">
    <citation type="submission" date="2018-12" db="EMBL/GenBank/DDBJ databases">
        <authorList>
            <person name="Yazar S."/>
        </authorList>
    </citation>
    <scope>NUCLEOTIDE SEQUENCE [LARGE SCALE GENOMIC DNA]</scope>
</reference>
<feature type="transmembrane region" description="Helical" evidence="5">
    <location>
        <begin position="231"/>
        <end position="252"/>
    </location>
</feature>
<feature type="domain" description="SCP" evidence="6">
    <location>
        <begin position="34"/>
        <end position="184"/>
    </location>
</feature>
<dbReference type="PANTHER" id="PTHR10334">
    <property type="entry name" value="CYSTEINE-RICH SECRETORY PROTEIN-RELATED"/>
    <property type="match status" value="1"/>
</dbReference>
<reference evidence="7" key="3">
    <citation type="submission" date="2025-09" db="UniProtKB">
        <authorList>
            <consortium name="Ensembl"/>
        </authorList>
    </citation>
    <scope>IDENTIFICATION</scope>
</reference>
<dbReference type="GeneID" id="114051144"/>
<comment type="similarity">
    <text evidence="2">Belongs to the CRISP family.</text>
</comment>
<dbReference type="InterPro" id="IPR002413">
    <property type="entry name" value="V5_allergen-like"/>
</dbReference>
<gene>
    <name evidence="7" type="primary">GLIPR1</name>
</gene>
<accession>A0A4X2KIT9</accession>
<evidence type="ECO:0000313" key="7">
    <source>
        <dbReference type="Ensembl" id="ENSVURP00010009210.1"/>
    </source>
</evidence>
<dbReference type="AlphaFoldDB" id="A0A4X2KIT9"/>
<dbReference type="Proteomes" id="UP000314987">
    <property type="component" value="Unassembled WGS sequence"/>
</dbReference>
<evidence type="ECO:0000256" key="1">
    <source>
        <dbReference type="ARBA" id="ARBA00004370"/>
    </source>
</evidence>
<dbReference type="GO" id="GO:0016020">
    <property type="term" value="C:membrane"/>
    <property type="evidence" value="ECO:0007669"/>
    <property type="project" value="UniProtKB-SubCell"/>
</dbReference>
<keyword evidence="4 5" id="KW-0472">Membrane</keyword>
<dbReference type="CDD" id="cd05385">
    <property type="entry name" value="CAP_GLIPR1-like"/>
    <property type="match status" value="1"/>
</dbReference>